<protein>
    <recommendedName>
        <fullName evidence="3">Glycosyltransferase subfamily 4-like N-terminal domain-containing protein</fullName>
    </recommendedName>
</protein>
<keyword evidence="2" id="KW-1185">Reference proteome</keyword>
<organism evidence="1 2">
    <name type="scientific">Metabacillus herbersteinensis</name>
    <dbReference type="NCBI Taxonomy" id="283816"/>
    <lineage>
        <taxon>Bacteria</taxon>
        <taxon>Bacillati</taxon>
        <taxon>Bacillota</taxon>
        <taxon>Bacilli</taxon>
        <taxon>Bacillales</taxon>
        <taxon>Bacillaceae</taxon>
        <taxon>Metabacillus</taxon>
    </lineage>
</organism>
<dbReference type="EMBL" id="JBHLVO010000009">
    <property type="protein sequence ID" value="MFC0272286.1"/>
    <property type="molecule type" value="Genomic_DNA"/>
</dbReference>
<proteinExistence type="predicted"/>
<evidence type="ECO:0000313" key="2">
    <source>
        <dbReference type="Proteomes" id="UP001589854"/>
    </source>
</evidence>
<evidence type="ECO:0008006" key="3">
    <source>
        <dbReference type="Google" id="ProtNLM"/>
    </source>
</evidence>
<dbReference type="RefSeq" id="WP_378934449.1">
    <property type="nucleotide sequence ID" value="NZ_JBHLVO010000009.1"/>
</dbReference>
<name>A0ABV6GFW0_9BACI</name>
<dbReference type="Proteomes" id="UP001589854">
    <property type="component" value="Unassembled WGS sequence"/>
</dbReference>
<sequence>MKIAYVVAENLSKEHGVSKKIYNQIKFWTESKHEVKLFYFSNKPLNSMFKEIEHTVINYKSRINFVLGNKSIIPIEDWQPDIIYFRSYLFTNTFNTMAKKFPTIMEINSDDEQQNKIHMPYFARYFDKLTRKKLIKNAAGFVCVTKELEKNILYIIFQLLLFLME</sequence>
<accession>A0ABV6GFW0</accession>
<dbReference type="Gene3D" id="3.40.50.2000">
    <property type="entry name" value="Glycogen Phosphorylase B"/>
    <property type="match status" value="1"/>
</dbReference>
<comment type="caution">
    <text evidence="1">The sequence shown here is derived from an EMBL/GenBank/DDBJ whole genome shotgun (WGS) entry which is preliminary data.</text>
</comment>
<evidence type="ECO:0000313" key="1">
    <source>
        <dbReference type="EMBL" id="MFC0272286.1"/>
    </source>
</evidence>
<gene>
    <name evidence="1" type="ORF">ACFFIX_12655</name>
</gene>
<reference evidence="1 2" key="1">
    <citation type="submission" date="2024-09" db="EMBL/GenBank/DDBJ databases">
        <authorList>
            <person name="Sun Q."/>
            <person name="Mori K."/>
        </authorList>
    </citation>
    <scope>NUCLEOTIDE SEQUENCE [LARGE SCALE GENOMIC DNA]</scope>
    <source>
        <strain evidence="1 2">CCM 7228</strain>
    </source>
</reference>
<dbReference type="SUPFAM" id="SSF53756">
    <property type="entry name" value="UDP-Glycosyltransferase/glycogen phosphorylase"/>
    <property type="match status" value="1"/>
</dbReference>